<dbReference type="Gene3D" id="3.40.50.720">
    <property type="entry name" value="NAD(P)-binding Rossmann-like Domain"/>
    <property type="match status" value="1"/>
</dbReference>
<dbReference type="SUPFAM" id="SSF51735">
    <property type="entry name" value="NAD(P)-binding Rossmann-fold domains"/>
    <property type="match status" value="1"/>
</dbReference>
<dbReference type="Pfam" id="PF08240">
    <property type="entry name" value="ADH_N"/>
    <property type="match status" value="1"/>
</dbReference>
<dbReference type="InterPro" id="IPR002328">
    <property type="entry name" value="ADH_Zn_CS"/>
</dbReference>
<sequence>MKALIKKGLGAENIGLDDIKSPIIKENQLKVKVHATGICGTDVHIVEDEYPADYPVVLGHEYSGYVEEVGDNVANFKKGDRVVSHTAAVTCGGCYYCKHGLLMLCTDRKSIGSGVNGAFAEYVAIPAELAYKVPENISMDEAALSEPLACIVRSVIERATVKAGDNVIVSGPGTIGLLTLQVAQASGGNVVVVGTTQDKSRLKLALELGAKDTIVVDDEKDREKLKSVMGTYDVAFECSGAAPSADNCLHLLKKTGLYVQVGLYGKKIEFDHDLALMKEINITNSYASEPTSWARALQLLEAGQVNVRPLISNKLPLEEWKKGFEIVMNKEGYKVLLDPHSTK</sequence>
<dbReference type="InterPro" id="IPR050129">
    <property type="entry name" value="Zn_alcohol_dh"/>
</dbReference>
<evidence type="ECO:0000313" key="7">
    <source>
        <dbReference type="Proteomes" id="UP001138793"/>
    </source>
</evidence>
<comment type="caution">
    <text evidence="6">The sequence shown here is derived from an EMBL/GenBank/DDBJ whole genome shotgun (WGS) entry which is preliminary data.</text>
</comment>
<dbReference type="EMBL" id="JAGGMB010000001">
    <property type="protein sequence ID" value="MBP2075981.1"/>
    <property type="molecule type" value="Genomic_DNA"/>
</dbReference>
<dbReference type="OrthoDB" id="9770238at2"/>
<dbReference type="SUPFAM" id="SSF50129">
    <property type="entry name" value="GroES-like"/>
    <property type="match status" value="1"/>
</dbReference>
<dbReference type="EC" id="1.1.1.14" evidence="6"/>
<comment type="similarity">
    <text evidence="4">Belongs to the zinc-containing alcohol dehydrogenase family.</text>
</comment>
<accession>A0A9X0YQ29</accession>
<keyword evidence="2 4" id="KW-0862">Zinc</keyword>
<dbReference type="InterPro" id="IPR020843">
    <property type="entry name" value="ER"/>
</dbReference>
<keyword evidence="7" id="KW-1185">Reference proteome</keyword>
<dbReference type="GO" id="GO:0008270">
    <property type="term" value="F:zinc ion binding"/>
    <property type="evidence" value="ECO:0007669"/>
    <property type="project" value="InterPro"/>
</dbReference>
<dbReference type="InterPro" id="IPR036291">
    <property type="entry name" value="NAD(P)-bd_dom_sf"/>
</dbReference>
<dbReference type="InterPro" id="IPR013149">
    <property type="entry name" value="ADH-like_C"/>
</dbReference>
<dbReference type="SMART" id="SM00829">
    <property type="entry name" value="PKS_ER"/>
    <property type="match status" value="1"/>
</dbReference>
<evidence type="ECO:0000256" key="4">
    <source>
        <dbReference type="RuleBase" id="RU361277"/>
    </source>
</evidence>
<evidence type="ECO:0000256" key="2">
    <source>
        <dbReference type="ARBA" id="ARBA00022833"/>
    </source>
</evidence>
<dbReference type="AlphaFoldDB" id="A0A9X0YQ29"/>
<dbReference type="InterPro" id="IPR011032">
    <property type="entry name" value="GroES-like_sf"/>
</dbReference>
<name>A0A9X0YQ29_9BACI</name>
<comment type="cofactor">
    <cofactor evidence="4">
        <name>Zn(2+)</name>
        <dbReference type="ChEBI" id="CHEBI:29105"/>
    </cofactor>
</comment>
<keyword evidence="3 6" id="KW-0560">Oxidoreductase</keyword>
<dbReference type="CDD" id="cd08258">
    <property type="entry name" value="Zn_ADH4"/>
    <property type="match status" value="1"/>
</dbReference>
<dbReference type="InterPro" id="IPR013154">
    <property type="entry name" value="ADH-like_N"/>
</dbReference>
<evidence type="ECO:0000259" key="5">
    <source>
        <dbReference type="SMART" id="SM00829"/>
    </source>
</evidence>
<dbReference type="PROSITE" id="PS00059">
    <property type="entry name" value="ADH_ZINC"/>
    <property type="match status" value="1"/>
</dbReference>
<dbReference type="GO" id="GO:0003939">
    <property type="term" value="F:L-iditol 2-dehydrogenase (NAD+) activity"/>
    <property type="evidence" value="ECO:0007669"/>
    <property type="project" value="UniProtKB-EC"/>
</dbReference>
<dbReference type="Proteomes" id="UP001138793">
    <property type="component" value="Unassembled WGS sequence"/>
</dbReference>
<protein>
    <submittedName>
        <fullName evidence="6">L-iditol 2-dehydrogenase</fullName>
        <ecNumber evidence="6">1.1.1.14</ecNumber>
    </submittedName>
</protein>
<dbReference type="PANTHER" id="PTHR43401:SF2">
    <property type="entry name" value="L-THREONINE 3-DEHYDROGENASE"/>
    <property type="match status" value="1"/>
</dbReference>
<evidence type="ECO:0000313" key="6">
    <source>
        <dbReference type="EMBL" id="MBP2075981.1"/>
    </source>
</evidence>
<keyword evidence="1 4" id="KW-0479">Metal-binding</keyword>
<dbReference type="RefSeq" id="WP_149474934.1">
    <property type="nucleotide sequence ID" value="NZ_JAGGMB010000001.1"/>
</dbReference>
<gene>
    <name evidence="6" type="ORF">J2Z64_000192</name>
</gene>
<dbReference type="Gene3D" id="3.90.180.10">
    <property type="entry name" value="Medium-chain alcohol dehydrogenases, catalytic domain"/>
    <property type="match status" value="1"/>
</dbReference>
<feature type="domain" description="Enoyl reductase (ER)" evidence="5">
    <location>
        <begin position="10"/>
        <end position="337"/>
    </location>
</feature>
<evidence type="ECO:0000256" key="1">
    <source>
        <dbReference type="ARBA" id="ARBA00022723"/>
    </source>
</evidence>
<proteinExistence type="inferred from homology"/>
<dbReference type="Pfam" id="PF00107">
    <property type="entry name" value="ADH_zinc_N"/>
    <property type="match status" value="1"/>
</dbReference>
<reference evidence="6" key="1">
    <citation type="submission" date="2021-03" db="EMBL/GenBank/DDBJ databases">
        <title>Genomic Encyclopedia of Type Strains, Phase IV (KMG-IV): sequencing the most valuable type-strain genomes for metagenomic binning, comparative biology and taxonomic classification.</title>
        <authorList>
            <person name="Goeker M."/>
        </authorList>
    </citation>
    <scope>NUCLEOTIDE SEQUENCE</scope>
    <source>
        <strain evidence="6">DSM 107338</strain>
    </source>
</reference>
<organism evidence="6 7">
    <name type="scientific">Oceanobacillus polygoni</name>
    <dbReference type="NCBI Taxonomy" id="1235259"/>
    <lineage>
        <taxon>Bacteria</taxon>
        <taxon>Bacillati</taxon>
        <taxon>Bacillota</taxon>
        <taxon>Bacilli</taxon>
        <taxon>Bacillales</taxon>
        <taxon>Bacillaceae</taxon>
        <taxon>Oceanobacillus</taxon>
    </lineage>
</organism>
<dbReference type="PANTHER" id="PTHR43401">
    <property type="entry name" value="L-THREONINE 3-DEHYDROGENASE"/>
    <property type="match status" value="1"/>
</dbReference>
<evidence type="ECO:0000256" key="3">
    <source>
        <dbReference type="ARBA" id="ARBA00023002"/>
    </source>
</evidence>